<dbReference type="Pfam" id="PF04365">
    <property type="entry name" value="BrnT_toxin"/>
    <property type="match status" value="1"/>
</dbReference>
<name>A0A6L6HXX3_9RHOB</name>
<protein>
    <submittedName>
        <fullName evidence="1">BrnT family toxin</fullName>
    </submittedName>
</protein>
<dbReference type="Gene3D" id="3.10.450.530">
    <property type="entry name" value="Ribonuclease toxin, BrnT, of type II toxin-antitoxin system"/>
    <property type="match status" value="1"/>
</dbReference>
<dbReference type="Proteomes" id="UP000481417">
    <property type="component" value="Unassembled WGS sequence"/>
</dbReference>
<organism evidence="1 2">
    <name type="scientific">Paracoccus lichenicola</name>
    <dbReference type="NCBI Taxonomy" id="2665644"/>
    <lineage>
        <taxon>Bacteria</taxon>
        <taxon>Pseudomonadati</taxon>
        <taxon>Pseudomonadota</taxon>
        <taxon>Alphaproteobacteria</taxon>
        <taxon>Rhodobacterales</taxon>
        <taxon>Paracoccaceae</taxon>
        <taxon>Paracoccus</taxon>
    </lineage>
</organism>
<dbReference type="InterPro" id="IPR038573">
    <property type="entry name" value="BrnT_sf"/>
</dbReference>
<keyword evidence="2" id="KW-1185">Reference proteome</keyword>
<dbReference type="InterPro" id="IPR007460">
    <property type="entry name" value="BrnT_toxin"/>
</dbReference>
<evidence type="ECO:0000313" key="1">
    <source>
        <dbReference type="EMBL" id="MTE02188.1"/>
    </source>
</evidence>
<proteinExistence type="predicted"/>
<comment type="caution">
    <text evidence="1">The sequence shown here is derived from an EMBL/GenBank/DDBJ whole genome shotgun (WGS) entry which is preliminary data.</text>
</comment>
<dbReference type="AlphaFoldDB" id="A0A6L6HXX3"/>
<gene>
    <name evidence="1" type="ORF">GIY56_18060</name>
</gene>
<dbReference type="EMBL" id="WMBT01000040">
    <property type="protein sequence ID" value="MTE02188.1"/>
    <property type="molecule type" value="Genomic_DNA"/>
</dbReference>
<reference evidence="1 2" key="1">
    <citation type="submission" date="2019-11" db="EMBL/GenBank/DDBJ databases">
        <authorList>
            <person name="Lang L."/>
        </authorList>
    </citation>
    <scope>NUCLEOTIDE SEQUENCE [LARGE SCALE GENOMIC DNA]</scope>
    <source>
        <strain evidence="1 2">YIM 132242</strain>
    </source>
</reference>
<accession>A0A6L6HXX3</accession>
<sequence>MRMRFVWDPAKAESNQRKHGVRFEDAVYVFFDPLHLTVQDRVEGGEYRWQTIGQVGGAAVLLVAHTVTEDGPEPVEVIRIISARRATPQERKRYANG</sequence>
<evidence type="ECO:0000313" key="2">
    <source>
        <dbReference type="Proteomes" id="UP000481417"/>
    </source>
</evidence>